<dbReference type="Pfam" id="PF13289">
    <property type="entry name" value="SIR2_2"/>
    <property type="match status" value="1"/>
</dbReference>
<accession>A0ABW0VL80</accession>
<organism evidence="1 2">
    <name type="scientific">Kitasatospora cinereorecta</name>
    <dbReference type="NCBI Taxonomy" id="285560"/>
    <lineage>
        <taxon>Bacteria</taxon>
        <taxon>Bacillati</taxon>
        <taxon>Actinomycetota</taxon>
        <taxon>Actinomycetes</taxon>
        <taxon>Kitasatosporales</taxon>
        <taxon>Streptomycetaceae</taxon>
        <taxon>Kitasatospora</taxon>
    </lineage>
</organism>
<gene>
    <name evidence="1" type="ORF">ACFPZF_27010</name>
</gene>
<keyword evidence="2" id="KW-1185">Reference proteome</keyword>
<dbReference type="SUPFAM" id="SSF52467">
    <property type="entry name" value="DHS-like NAD/FAD-binding domain"/>
    <property type="match status" value="1"/>
</dbReference>
<dbReference type="RefSeq" id="WP_346148211.1">
    <property type="nucleotide sequence ID" value="NZ_BAAAUA010000045.1"/>
</dbReference>
<proteinExistence type="predicted"/>
<dbReference type="InterPro" id="IPR029035">
    <property type="entry name" value="DHS-like_NAD/FAD-binding_dom"/>
</dbReference>
<evidence type="ECO:0000313" key="2">
    <source>
        <dbReference type="Proteomes" id="UP001596066"/>
    </source>
</evidence>
<sequence length="586" mass="64303">MGTNRALPPPVSMAMCVHSAPGVYALLLGSGISTGAGVLTGWGIMQDLAQRVAALLGQTPEQVALAHEAPDRWWRQHFPDQGPLMYSTLLGELGTTPAARQSLLQEYFTGKEPSAAHRAIAGLVRDGYVRVILTTNFDPLMEDALHAAGVQFQVITGEGASSMRPLAHGLPTVLKLHGDFRQPDMLNTTTELARYGWMWRRRIREVFRDFGLIVCGWSAEWDTALIRCLTGRSHRFPVFWSSFRSPAGRAAELIAQLGALPITDTSADGLFTGLASDVAALERMADLPPTRDMAVHRLKQCLSDPARRVDLHDLLDRHADQTIGRLQDRKRHPDSRLADLGTQAYRAQLDLYRADAETLLYLLATGVFHDRQAEHAHLWVRVLQRLVDARDRLGDDVADKARHYPALLALYAAGCAAVLNGREDVLARLLTGVIWEHPTEWPAHKAGQVLRTFDVLGEGRALEEPVRGVGGTRSAQSSRVRADLREVLGEACAHSDRAFREGFDRLEYLMLLVQADLNRRRPPVRGGTFLALGNGLQGNLVADHKRVAAQVARSMTAGWPMLTAAFDGEARRTGAAAATLAATIKE</sequence>
<name>A0ABW0VL80_9ACTN</name>
<comment type="caution">
    <text evidence="1">The sequence shown here is derived from an EMBL/GenBank/DDBJ whole genome shotgun (WGS) entry which is preliminary data.</text>
</comment>
<protein>
    <submittedName>
        <fullName evidence="1">SIR2 family protein</fullName>
    </submittedName>
</protein>
<reference evidence="2" key="1">
    <citation type="journal article" date="2019" name="Int. J. Syst. Evol. Microbiol.">
        <title>The Global Catalogue of Microorganisms (GCM) 10K type strain sequencing project: providing services to taxonomists for standard genome sequencing and annotation.</title>
        <authorList>
            <consortium name="The Broad Institute Genomics Platform"/>
            <consortium name="The Broad Institute Genome Sequencing Center for Infectious Disease"/>
            <person name="Wu L."/>
            <person name="Ma J."/>
        </authorList>
    </citation>
    <scope>NUCLEOTIDE SEQUENCE [LARGE SCALE GENOMIC DNA]</scope>
    <source>
        <strain evidence="2">CGMCC 4.1622</strain>
    </source>
</reference>
<dbReference type="Gene3D" id="3.40.50.1220">
    <property type="entry name" value="TPP-binding domain"/>
    <property type="match status" value="1"/>
</dbReference>
<dbReference type="Proteomes" id="UP001596066">
    <property type="component" value="Unassembled WGS sequence"/>
</dbReference>
<dbReference type="EMBL" id="JBHSOC010000059">
    <property type="protein sequence ID" value="MFC5644995.1"/>
    <property type="molecule type" value="Genomic_DNA"/>
</dbReference>
<evidence type="ECO:0000313" key="1">
    <source>
        <dbReference type="EMBL" id="MFC5644995.1"/>
    </source>
</evidence>